<evidence type="ECO:0000256" key="8">
    <source>
        <dbReference type="SAM" id="Phobius"/>
    </source>
</evidence>
<feature type="transmembrane region" description="Helical" evidence="8">
    <location>
        <begin position="113"/>
        <end position="136"/>
    </location>
</feature>
<keyword evidence="2" id="KW-0813">Transport</keyword>
<keyword evidence="6" id="KW-0406">Ion transport</keyword>
<proteinExistence type="predicted"/>
<evidence type="ECO:0000256" key="6">
    <source>
        <dbReference type="ARBA" id="ARBA00023065"/>
    </source>
</evidence>
<name>A0ABU3DWK0_9FLAO</name>
<dbReference type="RefSeq" id="WP_311501342.1">
    <property type="nucleotide sequence ID" value="NZ_JAVRHN010000018.1"/>
</dbReference>
<keyword evidence="11" id="KW-1185">Reference proteome</keyword>
<feature type="transmembrane region" description="Helical" evidence="8">
    <location>
        <begin position="83"/>
        <end position="101"/>
    </location>
</feature>
<gene>
    <name evidence="10" type="ORF">RM541_17065</name>
</gene>
<keyword evidence="5 8" id="KW-1133">Transmembrane helix</keyword>
<evidence type="ECO:0000313" key="11">
    <source>
        <dbReference type="Proteomes" id="UP001253848"/>
    </source>
</evidence>
<feature type="transmembrane region" description="Helical" evidence="8">
    <location>
        <begin position="248"/>
        <end position="266"/>
    </location>
</feature>
<keyword evidence="7 8" id="KW-0472">Membrane</keyword>
<feature type="transmembrane region" description="Helical" evidence="8">
    <location>
        <begin position="53"/>
        <end position="71"/>
    </location>
</feature>
<feature type="transmembrane region" description="Helical" evidence="8">
    <location>
        <begin position="337"/>
        <end position="358"/>
    </location>
</feature>
<evidence type="ECO:0000256" key="4">
    <source>
        <dbReference type="ARBA" id="ARBA00022692"/>
    </source>
</evidence>
<feature type="transmembrane region" description="Helical" evidence="8">
    <location>
        <begin position="219"/>
        <end position="241"/>
    </location>
</feature>
<evidence type="ECO:0000259" key="9">
    <source>
        <dbReference type="Pfam" id="PF00999"/>
    </source>
</evidence>
<feature type="transmembrane region" description="Helical" evidence="8">
    <location>
        <begin position="370"/>
        <end position="389"/>
    </location>
</feature>
<dbReference type="EMBL" id="JAVRHN010000018">
    <property type="protein sequence ID" value="MDT0688080.1"/>
    <property type="molecule type" value="Genomic_DNA"/>
</dbReference>
<feature type="transmembrane region" description="Helical" evidence="8">
    <location>
        <begin position="23"/>
        <end position="41"/>
    </location>
</feature>
<keyword evidence="3" id="KW-0050">Antiport</keyword>
<feature type="domain" description="Cation/H+ exchanger transmembrane" evidence="9">
    <location>
        <begin position="34"/>
        <end position="421"/>
    </location>
</feature>
<evidence type="ECO:0000256" key="1">
    <source>
        <dbReference type="ARBA" id="ARBA00004651"/>
    </source>
</evidence>
<dbReference type="PANTHER" id="PTHR32507:SF8">
    <property type="entry name" value="CNH1P"/>
    <property type="match status" value="1"/>
</dbReference>
<evidence type="ECO:0000256" key="3">
    <source>
        <dbReference type="ARBA" id="ARBA00022449"/>
    </source>
</evidence>
<feature type="transmembrane region" description="Helical" evidence="8">
    <location>
        <begin position="272"/>
        <end position="290"/>
    </location>
</feature>
<evidence type="ECO:0000256" key="7">
    <source>
        <dbReference type="ARBA" id="ARBA00023136"/>
    </source>
</evidence>
<reference evidence="10 11" key="1">
    <citation type="submission" date="2023-09" db="EMBL/GenBank/DDBJ databases">
        <authorList>
            <person name="Rey-Velasco X."/>
        </authorList>
    </citation>
    <scope>NUCLEOTIDE SEQUENCE [LARGE SCALE GENOMIC DNA]</scope>
    <source>
        <strain evidence="10 11">F225</strain>
    </source>
</reference>
<dbReference type="Proteomes" id="UP001253848">
    <property type="component" value="Unassembled WGS sequence"/>
</dbReference>
<evidence type="ECO:0000256" key="2">
    <source>
        <dbReference type="ARBA" id="ARBA00022448"/>
    </source>
</evidence>
<comment type="caution">
    <text evidence="10">The sequence shown here is derived from an EMBL/GenBank/DDBJ whole genome shotgun (WGS) entry which is preliminary data.</text>
</comment>
<feature type="transmembrane region" description="Helical" evidence="8">
    <location>
        <begin position="311"/>
        <end position="331"/>
    </location>
</feature>
<protein>
    <submittedName>
        <fullName evidence="10">Cation:proton antiporter</fullName>
    </submittedName>
</protein>
<accession>A0ABU3DWK0</accession>
<dbReference type="Pfam" id="PF00999">
    <property type="entry name" value="Na_H_Exchanger"/>
    <property type="match status" value="1"/>
</dbReference>
<sequence length="438" mass="48669">MQKVLVTGEYILFSHLQIAMKDHYIILAGLGFATLIMAWLPSIAKKIKVSSPIILLLIGFAMHAVAIPLGWPDPLWSDKELMYFSEAIVIISLMGAGLKIGDNFSLKSWLKPMLLVFITMPICMVSAYFLGSYFLLLSLPSSLLLAAILAPTDPVLAAEVQLDDPLAEKSPEDNVRFTLTVEAGLNDGIAFPFSYMAVLVAQAGSWAAFDLTGWILDEFLLKIALGIIIGLVIGRLIGFLFDRLHHVSGVKTFVGFLSLSLTIMTYGLSELLHGYGFLAVFFAGFSLRYYEKVSGDYKKKLHDFITEVEHLLLVVWIILFGGSIMNGMLGLTDWKGVVFALIFVLLIRPIAGMIPLIFIKKEKIKEKLAISFLGIRGIGSVFYLSWAFLQFDNFEYKNELYAITAYIILFSIVLHGLTAPSIIAYFRGKAEQTTDFRS</sequence>
<organism evidence="10 11">
    <name type="scientific">Autumnicola psychrophila</name>
    <dbReference type="NCBI Taxonomy" id="3075592"/>
    <lineage>
        <taxon>Bacteria</taxon>
        <taxon>Pseudomonadati</taxon>
        <taxon>Bacteroidota</taxon>
        <taxon>Flavobacteriia</taxon>
        <taxon>Flavobacteriales</taxon>
        <taxon>Flavobacteriaceae</taxon>
        <taxon>Autumnicola</taxon>
    </lineage>
</organism>
<dbReference type="PANTHER" id="PTHR32507">
    <property type="entry name" value="NA(+)/H(+) ANTIPORTER 1"/>
    <property type="match status" value="1"/>
</dbReference>
<keyword evidence="4 8" id="KW-0812">Transmembrane</keyword>
<dbReference type="InterPro" id="IPR006153">
    <property type="entry name" value="Cation/H_exchanger_TM"/>
</dbReference>
<comment type="subcellular location">
    <subcellularLocation>
        <location evidence="1">Cell membrane</location>
        <topology evidence="1">Multi-pass membrane protein</topology>
    </subcellularLocation>
</comment>
<evidence type="ECO:0000313" key="10">
    <source>
        <dbReference type="EMBL" id="MDT0688080.1"/>
    </source>
</evidence>
<feature type="transmembrane region" description="Helical" evidence="8">
    <location>
        <begin position="401"/>
        <end position="426"/>
    </location>
</feature>
<evidence type="ECO:0000256" key="5">
    <source>
        <dbReference type="ARBA" id="ARBA00022989"/>
    </source>
</evidence>